<evidence type="ECO:0000256" key="3">
    <source>
        <dbReference type="ARBA" id="ARBA00010217"/>
    </source>
</evidence>
<dbReference type="Pfam" id="PF21314">
    <property type="entry name" value="TM_ErbB1"/>
    <property type="match status" value="1"/>
</dbReference>
<evidence type="ECO:0000256" key="10">
    <source>
        <dbReference type="ARBA" id="ARBA00022729"/>
    </source>
</evidence>
<evidence type="ECO:0000256" key="7">
    <source>
        <dbReference type="ARBA" id="ARBA00022553"/>
    </source>
</evidence>
<dbReference type="STRING" id="40148.A0A0E0AQC8"/>
<evidence type="ECO:0000256" key="2">
    <source>
        <dbReference type="ARBA" id="ARBA00008536"/>
    </source>
</evidence>
<dbReference type="PROSITE" id="PS00108">
    <property type="entry name" value="PROTEIN_KINASE_ST"/>
    <property type="match status" value="1"/>
</dbReference>
<comment type="similarity">
    <text evidence="2">In the N-terminal section; belongs to the leguminous lectin family.</text>
</comment>
<keyword evidence="18" id="KW-0325">Glycoprotein</keyword>
<dbReference type="InterPro" id="IPR000719">
    <property type="entry name" value="Prot_kinase_dom"/>
</dbReference>
<dbReference type="PANTHER" id="PTHR27007">
    <property type="match status" value="1"/>
</dbReference>
<evidence type="ECO:0000256" key="19">
    <source>
        <dbReference type="PROSITE-ProRule" id="PRU10141"/>
    </source>
</evidence>
<organism evidence="24">
    <name type="scientific">Oryza glumipatula</name>
    <dbReference type="NCBI Taxonomy" id="40148"/>
    <lineage>
        <taxon>Eukaryota</taxon>
        <taxon>Viridiplantae</taxon>
        <taxon>Streptophyta</taxon>
        <taxon>Embryophyta</taxon>
        <taxon>Tracheophyta</taxon>
        <taxon>Spermatophyta</taxon>
        <taxon>Magnoliopsida</taxon>
        <taxon>Liliopsida</taxon>
        <taxon>Poales</taxon>
        <taxon>Poaceae</taxon>
        <taxon>BOP clade</taxon>
        <taxon>Oryzoideae</taxon>
        <taxon>Oryzeae</taxon>
        <taxon>Oryzinae</taxon>
        <taxon>Oryza</taxon>
    </lineage>
</organism>
<comment type="similarity">
    <text evidence="3">In the C-terminal section; belongs to the protein kinase superfamily. Ser/Thr protein kinase family.</text>
</comment>
<dbReference type="Gene3D" id="2.60.120.200">
    <property type="match status" value="1"/>
</dbReference>
<dbReference type="SUPFAM" id="SSF56112">
    <property type="entry name" value="Protein kinase-like (PK-like)"/>
    <property type="match status" value="1"/>
</dbReference>
<evidence type="ECO:0000259" key="23">
    <source>
        <dbReference type="PROSITE" id="PS50011"/>
    </source>
</evidence>
<dbReference type="EC" id="2.7.11.1" evidence="4"/>
<feature type="signal peptide" evidence="22">
    <location>
        <begin position="1"/>
        <end position="35"/>
    </location>
</feature>
<keyword evidence="16 21" id="KW-0472">Membrane</keyword>
<dbReference type="SMART" id="SM00220">
    <property type="entry name" value="S_TKc"/>
    <property type="match status" value="1"/>
</dbReference>
<dbReference type="GO" id="GO:0030246">
    <property type="term" value="F:carbohydrate binding"/>
    <property type="evidence" value="ECO:0007669"/>
    <property type="project" value="UniProtKB-KW"/>
</dbReference>
<keyword evidence="7" id="KW-0597">Phosphoprotein</keyword>
<evidence type="ECO:0000313" key="25">
    <source>
        <dbReference type="Proteomes" id="UP000026961"/>
    </source>
</evidence>
<keyword evidence="17" id="KW-0675">Receptor</keyword>
<dbReference type="EnsemblPlants" id="OGLUM08G01690.1">
    <property type="protein sequence ID" value="OGLUM08G01690.1"/>
    <property type="gene ID" value="OGLUM08G01690"/>
</dbReference>
<keyword evidence="25" id="KW-1185">Reference proteome</keyword>
<dbReference type="GO" id="GO:0005524">
    <property type="term" value="F:ATP binding"/>
    <property type="evidence" value="ECO:0007669"/>
    <property type="project" value="UniProtKB-UniRule"/>
</dbReference>
<dbReference type="InterPro" id="IPR011009">
    <property type="entry name" value="Kinase-like_dom_sf"/>
</dbReference>
<evidence type="ECO:0000256" key="4">
    <source>
        <dbReference type="ARBA" id="ARBA00012513"/>
    </source>
</evidence>
<dbReference type="InterPro" id="IPR017441">
    <property type="entry name" value="Protein_kinase_ATP_BS"/>
</dbReference>
<dbReference type="InterPro" id="IPR008271">
    <property type="entry name" value="Ser/Thr_kinase_AS"/>
</dbReference>
<dbReference type="InterPro" id="IPR019825">
    <property type="entry name" value="Lectin_legB_Mn/Ca_BS"/>
</dbReference>
<dbReference type="PROSITE" id="PS00107">
    <property type="entry name" value="PROTEIN_KINASE_ATP"/>
    <property type="match status" value="1"/>
</dbReference>
<dbReference type="GO" id="GO:0005886">
    <property type="term" value="C:plasma membrane"/>
    <property type="evidence" value="ECO:0007669"/>
    <property type="project" value="UniProtKB-SubCell"/>
</dbReference>
<proteinExistence type="inferred from homology"/>
<dbReference type="FunFam" id="1.10.510.10:FF:000240">
    <property type="entry name" value="Lectin-domain containing receptor kinase A4.3"/>
    <property type="match status" value="1"/>
</dbReference>
<dbReference type="FunFam" id="3.30.200.20:FF:000168">
    <property type="entry name" value="L-type lectin-domain containing receptor kinase IX.1"/>
    <property type="match status" value="1"/>
</dbReference>
<dbReference type="SUPFAM" id="SSF49899">
    <property type="entry name" value="Concanavalin A-like lectins/glucanases"/>
    <property type="match status" value="1"/>
</dbReference>
<feature type="binding site" evidence="19">
    <location>
        <position position="406"/>
    </location>
    <ligand>
        <name>ATP</name>
        <dbReference type="ChEBI" id="CHEBI:30616"/>
    </ligand>
</feature>
<dbReference type="CDD" id="cd14066">
    <property type="entry name" value="STKc_IRAK"/>
    <property type="match status" value="1"/>
</dbReference>
<keyword evidence="10 22" id="KW-0732">Signal</keyword>
<dbReference type="AlphaFoldDB" id="A0A0E0AQC8"/>
<dbReference type="Pfam" id="PF00139">
    <property type="entry name" value="Lectin_legB"/>
    <property type="match status" value="1"/>
</dbReference>
<feature type="domain" description="Protein kinase" evidence="23">
    <location>
        <begin position="377"/>
        <end position="659"/>
    </location>
</feature>
<keyword evidence="9 21" id="KW-0812">Transmembrane</keyword>
<dbReference type="Proteomes" id="UP000026961">
    <property type="component" value="Chromosome 8"/>
</dbReference>
<feature type="region of interest" description="Disordered" evidence="20">
    <location>
        <begin position="325"/>
        <end position="350"/>
    </location>
</feature>
<evidence type="ECO:0000256" key="13">
    <source>
        <dbReference type="ARBA" id="ARBA00022777"/>
    </source>
</evidence>
<keyword evidence="13" id="KW-0418">Kinase</keyword>
<reference evidence="24" key="1">
    <citation type="submission" date="2015-04" db="UniProtKB">
        <authorList>
            <consortium name="EnsemblPlants"/>
        </authorList>
    </citation>
    <scope>IDENTIFICATION</scope>
</reference>
<evidence type="ECO:0000256" key="21">
    <source>
        <dbReference type="SAM" id="Phobius"/>
    </source>
</evidence>
<evidence type="ECO:0000256" key="15">
    <source>
        <dbReference type="ARBA" id="ARBA00022989"/>
    </source>
</evidence>
<keyword evidence="14 19" id="KW-0067">ATP-binding</keyword>
<evidence type="ECO:0000256" key="20">
    <source>
        <dbReference type="SAM" id="MobiDB-lite"/>
    </source>
</evidence>
<sequence>MAAGELVTRSSMAAASASAIACLLFLGFLPSLATAVSFSYSTFSNGTKNITLQGSAAIAGDGWIEITTGSNLPSGGTMGRVAYSPPVQLWDAATGEVASFTTRFSFNITPTNLDNKGDGMAFFLVGYPSRMPDTADGGALGLTSRTFDAVMSGDNRFVAVEFDTFNNSFDPSATYDHIGVDVNSIVSVQTESLPSFSLTGNMAAIVDYNSSSSILSVQLVKTWTNGSTTLYNLSTTVDLKTALPEKVSVGFSAATGSSLELHQLHSWYFNSSFQQNPPPAAQPSPTTSGPGLAGVIAGATAGGALFVVLLFAMIVVLVRRRRSKKRREAEEAEEARHVGLAGDDDDDDDGEPIVEIEMGMGPRQIPYHELVEATKSFAAEEKLGQGGFGAVYRGYLREQGLAVAIKRFAKDSSKQGKKEYRSEIKVISRLRHRNLVQLIGWCHGRDELLLVYELVPNRSLDIHLHGNGTFLTWPMRVKIVLGLGSALFYLHEEWEQCVVHRDIKPSNVMLDESFNAKLGDFGLARFIDHAVGMQTMTAVSGTPGYVDPECVITGRASSESDVYSFGIVLLEVACGRRPMSLQDNQKNGIFRLVEWVWDLHGQGDVISAADEQLNGDYDVSEMERVITVGLWCAHPDPSARPSIRAAMAMLQSSGQLPVLPAKMPVPTYAPPVASVERLFTSSTGMSSSSATQSSSTTSGYITHTSSSSNTSTSAGSKDSSSVTPRTSPERN</sequence>
<dbReference type="Gene3D" id="1.10.510.10">
    <property type="entry name" value="Transferase(Phosphotransferase) domain 1"/>
    <property type="match status" value="1"/>
</dbReference>
<keyword evidence="5" id="KW-1003">Cell membrane</keyword>
<feature type="transmembrane region" description="Helical" evidence="21">
    <location>
        <begin position="292"/>
        <end position="318"/>
    </location>
</feature>
<dbReference type="Pfam" id="PF00069">
    <property type="entry name" value="Pkinase"/>
    <property type="match status" value="1"/>
</dbReference>
<dbReference type="PROSITE" id="PS00308">
    <property type="entry name" value="LECTIN_LEGUME_ALPHA"/>
    <property type="match status" value="1"/>
</dbReference>
<protein>
    <recommendedName>
        <fullName evidence="4">non-specific serine/threonine protein kinase</fullName>
        <ecNumber evidence="4">2.7.11.1</ecNumber>
    </recommendedName>
</protein>
<evidence type="ECO:0000256" key="18">
    <source>
        <dbReference type="ARBA" id="ARBA00023180"/>
    </source>
</evidence>
<name>A0A0E0AQC8_9ORYZ</name>
<dbReference type="InterPro" id="IPR000985">
    <property type="entry name" value="Lectin_LegA_CS"/>
</dbReference>
<accession>A0A0E0AQC8</accession>
<feature type="chain" id="PRO_5002353737" description="non-specific serine/threonine protein kinase" evidence="22">
    <location>
        <begin position="36"/>
        <end position="731"/>
    </location>
</feature>
<dbReference type="Gene3D" id="3.30.200.20">
    <property type="entry name" value="Phosphorylase Kinase, domain 1"/>
    <property type="match status" value="1"/>
</dbReference>
<evidence type="ECO:0000256" key="6">
    <source>
        <dbReference type="ARBA" id="ARBA00022527"/>
    </source>
</evidence>
<evidence type="ECO:0000256" key="8">
    <source>
        <dbReference type="ARBA" id="ARBA00022679"/>
    </source>
</evidence>
<comment type="subcellular location">
    <subcellularLocation>
        <location evidence="1">Cell membrane</location>
        <topology evidence="1">Single-pass type I membrane protein</topology>
    </subcellularLocation>
</comment>
<keyword evidence="6" id="KW-0723">Serine/threonine-protein kinase</keyword>
<dbReference type="FunFam" id="2.60.120.200:FF:000188">
    <property type="entry name" value="Os08g0124000 protein"/>
    <property type="match status" value="1"/>
</dbReference>
<dbReference type="GO" id="GO:0002229">
    <property type="term" value="P:defense response to oomycetes"/>
    <property type="evidence" value="ECO:0007669"/>
    <property type="project" value="UniProtKB-ARBA"/>
</dbReference>
<evidence type="ECO:0000256" key="5">
    <source>
        <dbReference type="ARBA" id="ARBA00022475"/>
    </source>
</evidence>
<reference evidence="24" key="2">
    <citation type="submission" date="2018-05" db="EMBL/GenBank/DDBJ databases">
        <title>OgluRS3 (Oryza glumaepatula Reference Sequence Version 3).</title>
        <authorList>
            <person name="Zhang J."/>
            <person name="Kudrna D."/>
            <person name="Lee S."/>
            <person name="Talag J."/>
            <person name="Welchert J."/>
            <person name="Wing R.A."/>
        </authorList>
    </citation>
    <scope>NUCLEOTIDE SEQUENCE [LARGE SCALE GENOMIC DNA]</scope>
</reference>
<dbReference type="CDD" id="cd06899">
    <property type="entry name" value="lectin_legume_LecRK_Arcelin_ConA"/>
    <property type="match status" value="1"/>
</dbReference>
<keyword evidence="15 21" id="KW-1133">Transmembrane helix</keyword>
<feature type="region of interest" description="Disordered" evidence="20">
    <location>
        <begin position="683"/>
        <end position="731"/>
    </location>
</feature>
<keyword evidence="12 19" id="KW-0547">Nucleotide-binding</keyword>
<dbReference type="InterPro" id="IPR049328">
    <property type="entry name" value="TM_ErbB1"/>
</dbReference>
<dbReference type="Gramene" id="OGLUM08G01690.1">
    <property type="protein sequence ID" value="OGLUM08G01690.1"/>
    <property type="gene ID" value="OGLUM08G01690"/>
</dbReference>
<dbReference type="PROSITE" id="PS00307">
    <property type="entry name" value="LECTIN_LEGUME_BETA"/>
    <property type="match status" value="1"/>
</dbReference>
<evidence type="ECO:0000256" key="9">
    <source>
        <dbReference type="ARBA" id="ARBA00022692"/>
    </source>
</evidence>
<evidence type="ECO:0000256" key="1">
    <source>
        <dbReference type="ARBA" id="ARBA00004251"/>
    </source>
</evidence>
<dbReference type="PROSITE" id="PS50011">
    <property type="entry name" value="PROTEIN_KINASE_DOM"/>
    <property type="match status" value="1"/>
</dbReference>
<evidence type="ECO:0000313" key="24">
    <source>
        <dbReference type="EnsemblPlants" id="OGLUM08G01690.1"/>
    </source>
</evidence>
<evidence type="ECO:0000256" key="17">
    <source>
        <dbReference type="ARBA" id="ARBA00023170"/>
    </source>
</evidence>
<dbReference type="InterPro" id="IPR050528">
    <property type="entry name" value="L-type_Lectin-RKs"/>
</dbReference>
<feature type="compositionally biased region" description="Low complexity" evidence="20">
    <location>
        <begin position="683"/>
        <end position="723"/>
    </location>
</feature>
<dbReference type="eggNOG" id="ENOG502QTX3">
    <property type="taxonomic scope" value="Eukaryota"/>
</dbReference>
<evidence type="ECO:0000256" key="11">
    <source>
        <dbReference type="ARBA" id="ARBA00022734"/>
    </source>
</evidence>
<dbReference type="InterPro" id="IPR001220">
    <property type="entry name" value="Legume_lectin_dom"/>
</dbReference>
<dbReference type="HOGENOM" id="CLU_000288_62_6_1"/>
<evidence type="ECO:0000256" key="22">
    <source>
        <dbReference type="SAM" id="SignalP"/>
    </source>
</evidence>
<keyword evidence="11" id="KW-0430">Lectin</keyword>
<keyword evidence="8" id="KW-0808">Transferase</keyword>
<dbReference type="GO" id="GO:0004674">
    <property type="term" value="F:protein serine/threonine kinase activity"/>
    <property type="evidence" value="ECO:0007669"/>
    <property type="project" value="UniProtKB-KW"/>
</dbReference>
<dbReference type="InterPro" id="IPR013320">
    <property type="entry name" value="ConA-like_dom_sf"/>
</dbReference>
<evidence type="ECO:0000256" key="14">
    <source>
        <dbReference type="ARBA" id="ARBA00022840"/>
    </source>
</evidence>
<evidence type="ECO:0000256" key="12">
    <source>
        <dbReference type="ARBA" id="ARBA00022741"/>
    </source>
</evidence>
<evidence type="ECO:0000256" key="16">
    <source>
        <dbReference type="ARBA" id="ARBA00023136"/>
    </source>
</evidence>